<comment type="subunit">
    <text evidence="7">Homodimer.</text>
</comment>
<dbReference type="GO" id="GO:0046872">
    <property type="term" value="F:metal ion binding"/>
    <property type="evidence" value="ECO:0007669"/>
    <property type="project" value="UniProtKB-KW"/>
</dbReference>
<organism evidence="11">
    <name type="scientific">Chromera velia CCMP2878</name>
    <dbReference type="NCBI Taxonomy" id="1169474"/>
    <lineage>
        <taxon>Eukaryota</taxon>
        <taxon>Sar</taxon>
        <taxon>Alveolata</taxon>
        <taxon>Colpodellida</taxon>
        <taxon>Chromeraceae</taxon>
        <taxon>Chromera</taxon>
    </lineage>
</organism>
<dbReference type="InterPro" id="IPR027417">
    <property type="entry name" value="P-loop_NTPase"/>
</dbReference>
<evidence type="ECO:0000256" key="1">
    <source>
        <dbReference type="ARBA" id="ARBA00012156"/>
    </source>
</evidence>
<comment type="similarity">
    <text evidence="7">Belongs to the KAE1 / TsaD family.</text>
</comment>
<dbReference type="Pfam" id="PF00814">
    <property type="entry name" value="TsaD"/>
    <property type="match status" value="1"/>
</dbReference>
<proteinExistence type="inferred from homology"/>
<dbReference type="GO" id="GO:0061711">
    <property type="term" value="F:tRNA N(6)-L-threonylcarbamoyladenine synthase activity"/>
    <property type="evidence" value="ECO:0007669"/>
    <property type="project" value="UniProtKB-EC"/>
</dbReference>
<keyword evidence="5 7" id="KW-0012">Acyltransferase</keyword>
<dbReference type="PRINTS" id="PR00789">
    <property type="entry name" value="OSIALOPTASE"/>
</dbReference>
<comment type="cofactor">
    <cofactor evidence="7">
        <name>a divalent metal cation</name>
        <dbReference type="ChEBI" id="CHEBI:60240"/>
    </cofactor>
    <text evidence="7">Binds 1 divalent metal cation per subunit.</text>
</comment>
<name>A0A0G4HEN1_9ALVE</name>
<dbReference type="CDD" id="cd24134">
    <property type="entry name" value="ASKHA_NBD_OSGEPL1_QRI7_euk"/>
    <property type="match status" value="1"/>
</dbReference>
<comment type="caution">
    <text evidence="8">Lacks conserved residue(s) required for the propagation of feature annotation.</text>
</comment>
<keyword evidence="7" id="KW-0496">Mitochondrion</keyword>
<dbReference type="InterPro" id="IPR043129">
    <property type="entry name" value="ATPase_NBD"/>
</dbReference>
<feature type="domain" description="HIT" evidence="10">
    <location>
        <begin position="34"/>
        <end position="142"/>
    </location>
</feature>
<dbReference type="SUPFAM" id="SSF53067">
    <property type="entry name" value="Actin-like ATPase domain"/>
    <property type="match status" value="1"/>
</dbReference>
<dbReference type="InterPro" id="IPR022450">
    <property type="entry name" value="TsaD"/>
</dbReference>
<comment type="function">
    <text evidence="7">Required for the formation of a threonylcarbamoyl group on adenosine at position 37 (t(6)A37) in mitochondrial tRNAs that read codons beginning with adenine. Probably involved in the transfer of the threonylcarbamoyl moiety of threonylcarbamoyl-AMP (TC-AMP) to the N6 group of A37. Involved in mitochondrial genome maintenance.</text>
</comment>
<dbReference type="InterPro" id="IPR019808">
    <property type="entry name" value="Histidine_triad_CS"/>
</dbReference>
<accession>A0A0G4HEN1</accession>
<dbReference type="InterPro" id="IPR011146">
    <property type="entry name" value="HIT-like"/>
</dbReference>
<evidence type="ECO:0000313" key="11">
    <source>
        <dbReference type="EMBL" id="CEM42534.1"/>
    </source>
</evidence>
<evidence type="ECO:0000256" key="3">
    <source>
        <dbReference type="ARBA" id="ARBA00022694"/>
    </source>
</evidence>
<dbReference type="SUPFAM" id="SSF54197">
    <property type="entry name" value="HIT-like"/>
    <property type="match status" value="1"/>
</dbReference>
<reference evidence="11" key="1">
    <citation type="submission" date="2014-11" db="EMBL/GenBank/DDBJ databases">
        <authorList>
            <person name="Otto D Thomas"/>
            <person name="Naeem Raeece"/>
        </authorList>
    </citation>
    <scope>NUCLEOTIDE SEQUENCE</scope>
</reference>
<evidence type="ECO:0000256" key="2">
    <source>
        <dbReference type="ARBA" id="ARBA00022679"/>
    </source>
</evidence>
<keyword evidence="2 7" id="KW-0808">Transferase</keyword>
<feature type="region of interest" description="Disordered" evidence="9">
    <location>
        <begin position="257"/>
        <end position="289"/>
    </location>
</feature>
<keyword evidence="3 7" id="KW-0819">tRNA processing</keyword>
<evidence type="ECO:0000256" key="4">
    <source>
        <dbReference type="ARBA" id="ARBA00022723"/>
    </source>
</evidence>
<dbReference type="InterPro" id="IPR017861">
    <property type="entry name" value="KAE1/TsaD"/>
</dbReference>
<evidence type="ECO:0000259" key="10">
    <source>
        <dbReference type="PROSITE" id="PS51084"/>
    </source>
</evidence>
<dbReference type="Gene3D" id="3.30.420.40">
    <property type="match status" value="2"/>
</dbReference>
<dbReference type="EC" id="2.3.1.234" evidence="1"/>
<sequence>MLQKEKKRKRDQEKNPSANASLPVTEFKFFPQNVLSRRQGTGLAGGVLFEREHSFALLAPAPECWGHCILCLKHEVATLLEPVPAEAWTSFMIDLQVLCRAVQKATNSTGFQVKQQNGPSGGQTVPQLHFHVLPSFDPSPEERGEGGEETVIAVHEEEEHLKRGRLFASISNALPESYTDGFLLWLEDSSQTEELGQILEENFGHRGTAILLKGQLGAGKSTLARGFIRSFCDNGSLEVPSPSYLLCLSYQKDSGGVSPGGDVEMGDGGPSSSSSMDVSSPKSPRSSVLTAHHMDPFRLKNADKMAGLIDFDCALREHVCLIEWPDKMPTGVMEGISKGLSVSVSGIGTQGLGRLVCIESISEDFSSAKLRAWREKGAPPAPRRDLSGGRGQAGSAPPLSADAPSSSSGGVFSSDASFAVLGIESSCDDTAAAVVRSDGLILSHEIASQKGMHEEFGGVKPDVARQAHAAAIEGTVERCLQAAGVSEGRVALSAVGVTVGPGLSLCLQVGVRHALKTAARLQVPLVPVHHMEAHALVTSMPEVEVEGGPSQGGGPRREPVKFPALLLLVSGGHNMIVYSEGLGRHKVVGTTLDDSIGECFDKVARVMDIKEIPGGPALEKLAASGNPQNASLKAQITMPMQNGPSRLSCNFSFSGLKTSVASLLEKETEKLKRDMMGDGEGGETAEFSESLQRLRADAAAVFQSVSVAFLQQRTRRALEWVREDCRQEGKPFVNALVVAGGVAANKAVRAGLDAVAAEFSIPCLVPPIRLCTDNGVMVAWTALKRLQLGLSKPPPPQQSTDEDIDKLVEVFPRWPIGPCDPRSVVTTSGGKLAAAFTTGKLEVERQPLHLSSGSGDPSEVSPEELKQKNERVEQAAHMEVPPPPPPTIAEDPPYVLELLHPHIGGDITTAVDRADDEATSNFSLGDFP</sequence>
<dbReference type="HAMAP" id="MF_01445">
    <property type="entry name" value="TsaD"/>
    <property type="match status" value="1"/>
</dbReference>
<dbReference type="InterPro" id="IPR036265">
    <property type="entry name" value="HIT-like_sf"/>
</dbReference>
<evidence type="ECO:0000256" key="8">
    <source>
        <dbReference type="PROSITE-ProRule" id="PRU00464"/>
    </source>
</evidence>
<comment type="subcellular location">
    <subcellularLocation>
        <location evidence="7">Mitochondrion</location>
    </subcellularLocation>
</comment>
<dbReference type="PANTHER" id="PTHR11735:SF6">
    <property type="entry name" value="TRNA N6-ADENOSINE THREONYLCARBAMOYLTRANSFERASE, MITOCHONDRIAL"/>
    <property type="match status" value="1"/>
</dbReference>
<dbReference type="AlphaFoldDB" id="A0A0G4HEN1"/>
<dbReference type="NCBIfam" id="TIGR00329">
    <property type="entry name" value="gcp_kae1"/>
    <property type="match status" value="1"/>
</dbReference>
<dbReference type="EMBL" id="CDMZ01002472">
    <property type="protein sequence ID" value="CEM42534.1"/>
    <property type="molecule type" value="Genomic_DNA"/>
</dbReference>
<feature type="compositionally biased region" description="Basic and acidic residues" evidence="9">
    <location>
        <begin position="863"/>
        <end position="876"/>
    </location>
</feature>
<dbReference type="InterPro" id="IPR003442">
    <property type="entry name" value="T6A_TsaE"/>
</dbReference>
<evidence type="ECO:0000256" key="5">
    <source>
        <dbReference type="ARBA" id="ARBA00023315"/>
    </source>
</evidence>
<dbReference type="PROSITE" id="PS51084">
    <property type="entry name" value="HIT_2"/>
    <property type="match status" value="1"/>
</dbReference>
<feature type="compositionally biased region" description="Low complexity" evidence="9">
    <location>
        <begin position="270"/>
        <end position="287"/>
    </location>
</feature>
<feature type="region of interest" description="Disordered" evidence="9">
    <location>
        <begin position="376"/>
        <end position="408"/>
    </location>
</feature>
<dbReference type="GO" id="GO:0005739">
    <property type="term" value="C:mitochondrion"/>
    <property type="evidence" value="ECO:0007669"/>
    <property type="project" value="UniProtKB-SubCell"/>
</dbReference>
<keyword evidence="4 7" id="KW-0479">Metal-binding</keyword>
<dbReference type="Gene3D" id="3.40.50.300">
    <property type="entry name" value="P-loop containing nucleotide triphosphate hydrolases"/>
    <property type="match status" value="1"/>
</dbReference>
<evidence type="ECO:0000256" key="7">
    <source>
        <dbReference type="HAMAP-Rule" id="MF_03179"/>
    </source>
</evidence>
<dbReference type="VEuPathDB" id="CryptoDB:Cvel_6572"/>
<dbReference type="Pfam" id="PF02367">
    <property type="entry name" value="TsaE"/>
    <property type="match status" value="1"/>
</dbReference>
<feature type="compositionally biased region" description="Low complexity" evidence="9">
    <location>
        <begin position="393"/>
        <end position="408"/>
    </location>
</feature>
<protein>
    <recommendedName>
        <fullName evidence="1">N(6)-L-threonylcarbamoyladenine synthase</fullName>
        <ecNumber evidence="1">2.3.1.234</ecNumber>
    </recommendedName>
</protein>
<feature type="compositionally biased region" description="Basic and acidic residues" evidence="9">
    <location>
        <begin position="376"/>
        <end position="387"/>
    </location>
</feature>
<feature type="region of interest" description="Disordered" evidence="9">
    <location>
        <begin position="844"/>
        <end position="892"/>
    </location>
</feature>
<evidence type="ECO:0000256" key="6">
    <source>
        <dbReference type="ARBA" id="ARBA00048117"/>
    </source>
</evidence>
<dbReference type="PROSITE" id="PS00892">
    <property type="entry name" value="HIT_1"/>
    <property type="match status" value="1"/>
</dbReference>
<dbReference type="Gene3D" id="3.30.428.10">
    <property type="entry name" value="HIT-like"/>
    <property type="match status" value="1"/>
</dbReference>
<evidence type="ECO:0000256" key="9">
    <source>
        <dbReference type="SAM" id="MobiDB-lite"/>
    </source>
</evidence>
<comment type="catalytic activity">
    <reaction evidence="6 7">
        <text>L-threonylcarbamoyladenylate + adenosine(37) in tRNA = N(6)-L-threonylcarbamoyladenosine(37) in tRNA + AMP + H(+)</text>
        <dbReference type="Rhea" id="RHEA:37059"/>
        <dbReference type="Rhea" id="RHEA-COMP:10162"/>
        <dbReference type="Rhea" id="RHEA-COMP:10163"/>
        <dbReference type="ChEBI" id="CHEBI:15378"/>
        <dbReference type="ChEBI" id="CHEBI:73682"/>
        <dbReference type="ChEBI" id="CHEBI:74411"/>
        <dbReference type="ChEBI" id="CHEBI:74418"/>
        <dbReference type="ChEBI" id="CHEBI:456215"/>
        <dbReference type="EC" id="2.3.1.234"/>
    </reaction>
</comment>
<dbReference type="GO" id="GO:0002949">
    <property type="term" value="P:tRNA threonylcarbamoyladenosine modification"/>
    <property type="evidence" value="ECO:0007669"/>
    <property type="project" value="UniProtKB-UniRule"/>
</dbReference>
<dbReference type="PANTHER" id="PTHR11735">
    <property type="entry name" value="TRNA N6-ADENOSINE THREONYLCARBAMOYLTRANSFERASE"/>
    <property type="match status" value="1"/>
</dbReference>
<gene>
    <name evidence="11" type="ORF">Cvel_6572</name>
</gene>
<dbReference type="InterPro" id="IPR000905">
    <property type="entry name" value="Gcp-like_dom"/>
</dbReference>
<dbReference type="Pfam" id="PF01230">
    <property type="entry name" value="HIT"/>
    <property type="match status" value="1"/>
</dbReference>